<dbReference type="PROSITE" id="PS50991">
    <property type="entry name" value="PYR_CT"/>
    <property type="match status" value="1"/>
</dbReference>
<sequence>MSSVRNGRLVAVIPVRSGSTRCPGKNSRPFGTSTLLERKVRTLLSVKGIDGVVVSSDCPNMLKLAEGIGATPHRRGNGFETETGDNSASDLFHHLASSACPDADYIMYATCVTPFMKKETFEEMIRIFRNEPEKYDSVASVQNNKNFFWMNDKPLNFDPKAQCKSQNLPPVLNVTYAACIIERDNMISFRNCVGERPFLYEVDELEAIDIDTSLDFVISESLHKLSINTLDDVTTNLQYLNTGASRQKPLLLDCTIRDGGYTNSWNFSDEFVTKAYKAVSESGMDYFEIGFRSNTKLFPPHSKMGKFAYVTDGVVRKLIARVPGGCKIAVMAKMGTFTADDFFNAADSPVDMVRVLFPLLDEDRKSKFCEKKFAECVQACRDIKAKGYTVCLNLACAEVLTMAEYESICDLVVYSKHKSFGPDGNAIVPGTACCDFLYLADTYGAVSADLASRLVKKLRFELTVRQRCSGCSIGFHAHNNLSDGWTKTLSAIDAGASIVDSCIFGLGRGAGNVQSEVLICHTQGMAGGRNGKTLDLEPLLHFGDTNIQSYEHLPFQSRFSFGQNCLHLMTGFLRMHPDYAQTILNNYRGMPLSRSIKMLKMIQQKCHSTCQNSFHMKIFEEALEATKEEEF</sequence>
<dbReference type="InterPro" id="IPR029044">
    <property type="entry name" value="Nucleotide-diphossugar_trans"/>
</dbReference>
<dbReference type="InterPro" id="IPR050793">
    <property type="entry name" value="CMP-NeuNAc_synthase"/>
</dbReference>
<comment type="caution">
    <text evidence="2">The sequence shown here is derived from an EMBL/GenBank/DDBJ whole genome shotgun (WGS) entry which is preliminary data.</text>
</comment>
<evidence type="ECO:0000259" key="1">
    <source>
        <dbReference type="PROSITE" id="PS50991"/>
    </source>
</evidence>
<evidence type="ECO:0000313" key="2">
    <source>
        <dbReference type="EMBL" id="GMH65738.1"/>
    </source>
</evidence>
<dbReference type="Pfam" id="PF00682">
    <property type="entry name" value="HMGL-like"/>
    <property type="match status" value="1"/>
</dbReference>
<dbReference type="EMBL" id="BRXZ01002590">
    <property type="protein sequence ID" value="GMH65738.1"/>
    <property type="molecule type" value="Genomic_DNA"/>
</dbReference>
<dbReference type="Pfam" id="PF02348">
    <property type="entry name" value="CTP_transf_3"/>
    <property type="match status" value="1"/>
</dbReference>
<dbReference type="InterPro" id="IPR000891">
    <property type="entry name" value="PYR_CT"/>
</dbReference>
<dbReference type="InterPro" id="IPR013785">
    <property type="entry name" value="Aldolase_TIM"/>
</dbReference>
<name>A0A9W7AAP0_9STRA</name>
<dbReference type="SUPFAM" id="SSF53448">
    <property type="entry name" value="Nucleotide-diphospho-sugar transferases"/>
    <property type="match status" value="1"/>
</dbReference>
<organism evidence="2 3">
    <name type="scientific">Triparma retinervis</name>
    <dbReference type="NCBI Taxonomy" id="2557542"/>
    <lineage>
        <taxon>Eukaryota</taxon>
        <taxon>Sar</taxon>
        <taxon>Stramenopiles</taxon>
        <taxon>Ochrophyta</taxon>
        <taxon>Bolidophyceae</taxon>
        <taxon>Parmales</taxon>
        <taxon>Triparmaceae</taxon>
        <taxon>Triparma</taxon>
    </lineage>
</organism>
<dbReference type="Proteomes" id="UP001165082">
    <property type="component" value="Unassembled WGS sequence"/>
</dbReference>
<protein>
    <recommendedName>
        <fullName evidence="1">Pyruvate carboxyltransferase domain-containing protein</fullName>
    </recommendedName>
</protein>
<dbReference type="PANTHER" id="PTHR21485:SF3">
    <property type="entry name" value="N-ACYLNEURAMINATE CYTIDYLYLTRANSFERASE"/>
    <property type="match status" value="1"/>
</dbReference>
<dbReference type="InterPro" id="IPR003329">
    <property type="entry name" value="Cytidylyl_trans"/>
</dbReference>
<dbReference type="AlphaFoldDB" id="A0A9W7AAP0"/>
<dbReference type="PANTHER" id="PTHR21485">
    <property type="entry name" value="HAD SUPERFAMILY MEMBERS CMAS AND KDSC"/>
    <property type="match status" value="1"/>
</dbReference>
<dbReference type="Gene3D" id="3.20.20.70">
    <property type="entry name" value="Aldolase class I"/>
    <property type="match status" value="1"/>
</dbReference>
<accession>A0A9W7AAP0</accession>
<dbReference type="OrthoDB" id="10262032at2759"/>
<dbReference type="Gene3D" id="3.90.550.10">
    <property type="entry name" value="Spore Coat Polysaccharide Biosynthesis Protein SpsA, Chain A"/>
    <property type="match status" value="1"/>
</dbReference>
<dbReference type="GO" id="GO:0008781">
    <property type="term" value="F:N-acylneuraminate cytidylyltransferase activity"/>
    <property type="evidence" value="ECO:0007669"/>
    <property type="project" value="TreeGrafter"/>
</dbReference>
<keyword evidence="3" id="KW-1185">Reference proteome</keyword>
<gene>
    <name evidence="2" type="ORF">TrRE_jg8854</name>
</gene>
<feature type="domain" description="Pyruvate carboxyltransferase" evidence="1">
    <location>
        <begin position="430"/>
        <end position="540"/>
    </location>
</feature>
<proteinExistence type="predicted"/>
<evidence type="ECO:0000313" key="3">
    <source>
        <dbReference type="Proteomes" id="UP001165082"/>
    </source>
</evidence>
<dbReference type="SUPFAM" id="SSF51569">
    <property type="entry name" value="Aldolase"/>
    <property type="match status" value="1"/>
</dbReference>
<reference evidence="2" key="1">
    <citation type="submission" date="2022-07" db="EMBL/GenBank/DDBJ databases">
        <title>Genome analysis of Parmales, a sister group of diatoms, reveals the evolutionary specialization of diatoms from phago-mixotrophs to photoautotrophs.</title>
        <authorList>
            <person name="Ban H."/>
            <person name="Sato S."/>
            <person name="Yoshikawa S."/>
            <person name="Kazumasa Y."/>
            <person name="Nakamura Y."/>
            <person name="Ichinomiya M."/>
            <person name="Saitoh K."/>
            <person name="Sato N."/>
            <person name="Blanc-Mathieu R."/>
            <person name="Endo H."/>
            <person name="Kuwata A."/>
            <person name="Ogata H."/>
        </authorList>
    </citation>
    <scope>NUCLEOTIDE SEQUENCE</scope>
</reference>